<feature type="domain" description="FAD/NAD(P)-binding" evidence="4">
    <location>
        <begin position="21"/>
        <end position="305"/>
    </location>
</feature>
<sequence>MNTETGAQSTRAEAALAGETYDVVVVGGGAAGLSGALALSRARRSVLVIDGGDPRNAPAGHVHNYLGREGTPPAELYAIGRSEIEGYGAAVAEGFVAGITREDGGLFAVELTGGRSVRARRILAATGVTDVLPEIPGLKEHWGTGVLHCPYCHGWEVRDQAIGVLATDLPTAVHQALMWRQWSADVVLFLNGTGEPDEGQAEQLAARGIRVLPGDVAGIEGQDRLTGVRLASGEVEARDAVVVFSRLSARAGYLAGLGVIPAEQFAGETPIGTALTVNPMGATEVPGVYAAGNLAAPMAQVIGSAAAGLMAGAAINGDLIMEDTALAVAARV</sequence>
<evidence type="ECO:0000256" key="3">
    <source>
        <dbReference type="ARBA" id="ARBA00048132"/>
    </source>
</evidence>
<dbReference type="InterPro" id="IPR050097">
    <property type="entry name" value="Ferredoxin-NADP_redctase_2"/>
</dbReference>
<keyword evidence="6" id="KW-1185">Reference proteome</keyword>
<dbReference type="PRINTS" id="PR00368">
    <property type="entry name" value="FADPNR"/>
</dbReference>
<protein>
    <submittedName>
        <fullName evidence="5">NAD(P)/FAD-dependent oxidoreductase</fullName>
    </submittedName>
</protein>
<dbReference type="SUPFAM" id="SSF51905">
    <property type="entry name" value="FAD/NAD(P)-binding domain"/>
    <property type="match status" value="1"/>
</dbReference>
<evidence type="ECO:0000256" key="1">
    <source>
        <dbReference type="ARBA" id="ARBA00022630"/>
    </source>
</evidence>
<comment type="catalytic activity">
    <reaction evidence="3">
        <text>[thioredoxin]-dithiol + NADP(+) = [thioredoxin]-disulfide + NADPH + H(+)</text>
        <dbReference type="Rhea" id="RHEA:20345"/>
        <dbReference type="Rhea" id="RHEA-COMP:10698"/>
        <dbReference type="Rhea" id="RHEA-COMP:10700"/>
        <dbReference type="ChEBI" id="CHEBI:15378"/>
        <dbReference type="ChEBI" id="CHEBI:29950"/>
        <dbReference type="ChEBI" id="CHEBI:50058"/>
        <dbReference type="ChEBI" id="CHEBI:57783"/>
        <dbReference type="ChEBI" id="CHEBI:58349"/>
        <dbReference type="EC" id="1.8.1.9"/>
    </reaction>
</comment>
<gene>
    <name evidence="5" type="ORF">H9638_08505</name>
</gene>
<keyword evidence="2" id="KW-0560">Oxidoreductase</keyword>
<evidence type="ECO:0000256" key="2">
    <source>
        <dbReference type="ARBA" id="ARBA00023002"/>
    </source>
</evidence>
<dbReference type="EMBL" id="JACSQC010000003">
    <property type="protein sequence ID" value="MBD8043854.1"/>
    <property type="molecule type" value="Genomic_DNA"/>
</dbReference>
<name>A0ABR8YIU1_9MICC</name>
<keyword evidence="1" id="KW-0285">Flavoprotein</keyword>
<dbReference type="InterPro" id="IPR036188">
    <property type="entry name" value="FAD/NAD-bd_sf"/>
</dbReference>
<dbReference type="PRINTS" id="PR00469">
    <property type="entry name" value="PNDRDTASEII"/>
</dbReference>
<comment type="caution">
    <text evidence="5">The sequence shown here is derived from an EMBL/GenBank/DDBJ whole genome shotgun (WGS) entry which is preliminary data.</text>
</comment>
<organism evidence="5 6">
    <name type="scientific">Arthrobacter pullicola</name>
    <dbReference type="NCBI Taxonomy" id="2762224"/>
    <lineage>
        <taxon>Bacteria</taxon>
        <taxon>Bacillati</taxon>
        <taxon>Actinomycetota</taxon>
        <taxon>Actinomycetes</taxon>
        <taxon>Micrococcales</taxon>
        <taxon>Micrococcaceae</taxon>
        <taxon>Arthrobacter</taxon>
    </lineage>
</organism>
<reference evidence="5 6" key="1">
    <citation type="submission" date="2020-08" db="EMBL/GenBank/DDBJ databases">
        <title>A Genomic Blueprint of the Chicken Gut Microbiome.</title>
        <authorList>
            <person name="Gilroy R."/>
            <person name="Ravi A."/>
            <person name="Getino M."/>
            <person name="Pursley I."/>
            <person name="Horton D.L."/>
            <person name="Alikhan N.-F."/>
            <person name="Baker D."/>
            <person name="Gharbi K."/>
            <person name="Hall N."/>
            <person name="Watson M."/>
            <person name="Adriaenssens E.M."/>
            <person name="Foster-Nyarko E."/>
            <person name="Jarju S."/>
            <person name="Secka A."/>
            <person name="Antonio M."/>
            <person name="Oren A."/>
            <person name="Chaudhuri R."/>
            <person name="La Ragione R.M."/>
            <person name="Hildebrand F."/>
            <person name="Pallen M.J."/>
        </authorList>
    </citation>
    <scope>NUCLEOTIDE SEQUENCE [LARGE SCALE GENOMIC DNA]</scope>
    <source>
        <strain evidence="5 6">Sa2BUA2</strain>
    </source>
</reference>
<dbReference type="InterPro" id="IPR023753">
    <property type="entry name" value="FAD/NAD-binding_dom"/>
</dbReference>
<evidence type="ECO:0000313" key="5">
    <source>
        <dbReference type="EMBL" id="MBD8043854.1"/>
    </source>
</evidence>
<dbReference type="Pfam" id="PF07992">
    <property type="entry name" value="Pyr_redox_2"/>
    <property type="match status" value="1"/>
</dbReference>
<dbReference type="RefSeq" id="WP_191746756.1">
    <property type="nucleotide sequence ID" value="NZ_JACSQC010000003.1"/>
</dbReference>
<evidence type="ECO:0000313" key="6">
    <source>
        <dbReference type="Proteomes" id="UP000652763"/>
    </source>
</evidence>
<dbReference type="Proteomes" id="UP000652763">
    <property type="component" value="Unassembled WGS sequence"/>
</dbReference>
<accession>A0ABR8YIU1</accession>
<evidence type="ECO:0000259" key="4">
    <source>
        <dbReference type="Pfam" id="PF07992"/>
    </source>
</evidence>
<dbReference type="PANTHER" id="PTHR48105">
    <property type="entry name" value="THIOREDOXIN REDUCTASE 1-RELATED-RELATED"/>
    <property type="match status" value="1"/>
</dbReference>
<dbReference type="Gene3D" id="3.50.50.60">
    <property type="entry name" value="FAD/NAD(P)-binding domain"/>
    <property type="match status" value="2"/>
</dbReference>
<proteinExistence type="predicted"/>